<dbReference type="InterPro" id="IPR047589">
    <property type="entry name" value="DUF11_rpt"/>
</dbReference>
<keyword evidence="1" id="KW-1133">Transmembrane helix</keyword>
<dbReference type="EMBL" id="JAACQH010000176">
    <property type="protein sequence ID" value="NCS92079.1"/>
    <property type="molecule type" value="Genomic_DNA"/>
</dbReference>
<evidence type="ECO:0000313" key="4">
    <source>
        <dbReference type="Proteomes" id="UP000738826"/>
    </source>
</evidence>
<dbReference type="AlphaFoldDB" id="A0A8J7YWQ4"/>
<evidence type="ECO:0000313" key="3">
    <source>
        <dbReference type="EMBL" id="NCS92079.1"/>
    </source>
</evidence>
<feature type="non-terminal residue" evidence="3">
    <location>
        <position position="184"/>
    </location>
</feature>
<feature type="domain" description="DUF11" evidence="2">
    <location>
        <begin position="124"/>
        <end position="170"/>
    </location>
</feature>
<feature type="transmembrane region" description="Helical" evidence="1">
    <location>
        <begin position="73"/>
        <end position="93"/>
    </location>
</feature>
<keyword evidence="1" id="KW-0812">Transmembrane</keyword>
<sequence>MDRKNLLKGNDFFGNLKNSGILALVVIGVVLMFLMSSLMFLASGLNRILNFNKNNINLLKNFKIYKMIGYRTSLKLGGIFALIVGLIFIFSAVNVSAGGCCCYAGSCLNEINDTANVSAANAYLKVDKFVDKDIVQVGDTVGYTIIVRNLGNTTAYDVTVNDTLPIDISSVTLGDINYIYNING</sequence>
<reference evidence="3" key="1">
    <citation type="submission" date="2019-11" db="EMBL/GenBank/DDBJ databases">
        <title>Lipid analysis of CO2-rich subsurface aquifers suggests an autotrophy-based deep biosphere with lysolipids enriched in CPR bacteria.</title>
        <authorList>
            <person name="Probst A.J."/>
            <person name="Elling F.J."/>
            <person name="Castelle C.J."/>
            <person name="Zhu Q."/>
            <person name="Elvert M."/>
            <person name="Birarda G."/>
            <person name="Holman H.-Y."/>
            <person name="Lane K.R."/>
            <person name="Ladd B."/>
            <person name="Ryan M.C."/>
            <person name="Woyke T."/>
            <person name="Hinrichs K.-U."/>
            <person name="Banfield J.F."/>
        </authorList>
    </citation>
    <scope>NUCLEOTIDE SEQUENCE</scope>
    <source>
        <strain evidence="3">CG_2015-04_33_537</strain>
    </source>
</reference>
<name>A0A8J7YWQ4_9ARCH</name>
<keyword evidence="1" id="KW-0472">Membrane</keyword>
<feature type="transmembrane region" description="Helical" evidence="1">
    <location>
        <begin position="20"/>
        <end position="42"/>
    </location>
</feature>
<protein>
    <submittedName>
        <fullName evidence="3">DUF11 domain-containing protein</fullName>
    </submittedName>
</protein>
<dbReference type="InterPro" id="IPR001434">
    <property type="entry name" value="OmcB-like_DUF11"/>
</dbReference>
<dbReference type="NCBIfam" id="TIGR01451">
    <property type="entry name" value="B_ant_repeat"/>
    <property type="match status" value="1"/>
</dbReference>
<dbReference type="Pfam" id="PF01345">
    <property type="entry name" value="DUF11"/>
    <property type="match status" value="1"/>
</dbReference>
<gene>
    <name evidence="3" type="ORF">GW779_06755</name>
</gene>
<evidence type="ECO:0000259" key="2">
    <source>
        <dbReference type="Pfam" id="PF01345"/>
    </source>
</evidence>
<organism evidence="3 4">
    <name type="scientific">Candidatus Altarchaeum hamiconexum</name>
    <dbReference type="NCBI Taxonomy" id="1803513"/>
    <lineage>
        <taxon>Archaea</taxon>
        <taxon>Candidatus Altarchaeota</taxon>
        <taxon>Candidatus Altiarchaeia</taxon>
        <taxon>Candidatus Altarchaeales</taxon>
        <taxon>Candidatus Altarchaeaceae</taxon>
        <taxon>Candidatus Altarchaeum</taxon>
    </lineage>
</organism>
<dbReference type="Proteomes" id="UP000738826">
    <property type="component" value="Unassembled WGS sequence"/>
</dbReference>
<proteinExistence type="predicted"/>
<comment type="caution">
    <text evidence="3">The sequence shown here is derived from an EMBL/GenBank/DDBJ whole genome shotgun (WGS) entry which is preliminary data.</text>
</comment>
<accession>A0A8J7YWQ4</accession>
<evidence type="ECO:0000256" key="1">
    <source>
        <dbReference type="SAM" id="Phobius"/>
    </source>
</evidence>
<dbReference type="Gene3D" id="2.60.40.740">
    <property type="match status" value="1"/>
</dbReference>